<evidence type="ECO:0000313" key="4">
    <source>
        <dbReference type="Proteomes" id="UP000197092"/>
    </source>
</evidence>
<dbReference type="KEGG" id="vsh:BSZ05_26665"/>
<dbReference type="AlphaFoldDB" id="A0AAN1KRB4"/>
<dbReference type="Proteomes" id="UP000197092">
    <property type="component" value="Plasmid unnamed"/>
</dbReference>
<accession>A0AAN1KRB4</accession>
<reference evidence="2" key="2">
    <citation type="journal article" date="2018" name="BMC Genomics">
        <title>Comparative genomic analysis reveals the evolution and environmental adaptation strategies of vibrios.</title>
        <authorList>
            <person name="Lin H."/>
            <person name="Yu M."/>
            <person name="Wang X."/>
            <person name="Zhang X.H."/>
        </authorList>
    </citation>
    <scope>NUCLEOTIDE SEQUENCE</scope>
    <source>
        <strain evidence="2">QT6D1</strain>
    </source>
</reference>
<evidence type="ECO:0000313" key="3">
    <source>
        <dbReference type="EMBL" id="ASI93435.1"/>
    </source>
</evidence>
<dbReference type="RefSeq" id="WP_088879086.1">
    <property type="nucleotide sequence ID" value="NZ_CP018310.1"/>
</dbReference>
<evidence type="ECO:0000259" key="1">
    <source>
        <dbReference type="Pfam" id="PF01464"/>
    </source>
</evidence>
<geneLocation type="plasmid" evidence="2 4">
    <name>unnamed</name>
</geneLocation>
<dbReference type="EMBL" id="CP018310">
    <property type="protein sequence ID" value="ASI93388.1"/>
    <property type="molecule type" value="Genomic_DNA"/>
</dbReference>
<sequence length="156" mass="17272">MDIPTLAATCQHQVHPQVIEAIIDIESSGRPYALAAVGETTLTQPVSEPDAYALLDTLIAAGKNVSAGLMQINQQHFDVDTPIFDPCTNITYGAQLLKDCHDRAKRQFPHDSPLVWLDATASCYFSGNFTTGFHRPKGNPYVTRFRHAYARHSFVQ</sequence>
<dbReference type="KEGG" id="vsh:BSZ05_26400"/>
<dbReference type="Gene3D" id="1.10.530.10">
    <property type="match status" value="1"/>
</dbReference>
<dbReference type="SUPFAM" id="SSF53955">
    <property type="entry name" value="Lysozyme-like"/>
    <property type="match status" value="1"/>
</dbReference>
<evidence type="ECO:0000313" key="2">
    <source>
        <dbReference type="EMBL" id="ASI93388.1"/>
    </source>
</evidence>
<dbReference type="InterPro" id="IPR023346">
    <property type="entry name" value="Lysozyme-like_dom_sf"/>
</dbReference>
<feature type="domain" description="Transglycosylase SLT" evidence="1">
    <location>
        <begin position="7"/>
        <end position="106"/>
    </location>
</feature>
<name>A0AAN1KRB4_9VIBR</name>
<organism evidence="2 4">
    <name type="scientific">Vibrio mediterranei</name>
    <dbReference type="NCBI Taxonomy" id="689"/>
    <lineage>
        <taxon>Bacteria</taxon>
        <taxon>Pseudomonadati</taxon>
        <taxon>Pseudomonadota</taxon>
        <taxon>Gammaproteobacteria</taxon>
        <taxon>Vibrionales</taxon>
        <taxon>Vibrionaceae</taxon>
        <taxon>Vibrio</taxon>
    </lineage>
</organism>
<dbReference type="EMBL" id="CP018310">
    <property type="protein sequence ID" value="ASI93435.1"/>
    <property type="molecule type" value="Genomic_DNA"/>
</dbReference>
<dbReference type="CDD" id="cd16892">
    <property type="entry name" value="LT_VirB1-like"/>
    <property type="match status" value="1"/>
</dbReference>
<dbReference type="Pfam" id="PF01464">
    <property type="entry name" value="SLT"/>
    <property type="match status" value="1"/>
</dbReference>
<reference evidence="4" key="1">
    <citation type="submission" date="2016-12" db="EMBL/GenBank/DDBJ databases">
        <title>Comparative genomic analysis reveals the diversity, evolution, and environmental adaptation strategies of the genus Vibrio.</title>
        <authorList>
            <person name="Lin H."/>
            <person name="Wang X."/>
            <person name="Zhang X.-H."/>
        </authorList>
    </citation>
    <scope>NUCLEOTIDE SEQUENCE [LARGE SCALE GENOMIC DNA]</scope>
    <source>
        <strain evidence="4">QT6D1</strain>
        <plasmid evidence="4">unnamed</plasmid>
    </source>
</reference>
<keyword evidence="2" id="KW-0614">Plasmid</keyword>
<gene>
    <name evidence="2" type="ORF">BSZ05_26400</name>
    <name evidence="3" type="ORF">BSZ05_26665</name>
</gene>
<dbReference type="InterPro" id="IPR008258">
    <property type="entry name" value="Transglycosylase_SLT_dom_1"/>
</dbReference>
<protein>
    <recommendedName>
        <fullName evidence="1">Transglycosylase SLT domain-containing protein</fullName>
    </recommendedName>
</protein>
<proteinExistence type="predicted"/>